<evidence type="ECO:0000256" key="3">
    <source>
        <dbReference type="ARBA" id="ARBA00022448"/>
    </source>
</evidence>
<dbReference type="GO" id="GO:0016020">
    <property type="term" value="C:membrane"/>
    <property type="evidence" value="ECO:0007669"/>
    <property type="project" value="UniProtKB-SubCell"/>
</dbReference>
<dbReference type="GO" id="GO:0017038">
    <property type="term" value="P:protein import"/>
    <property type="evidence" value="ECO:0007669"/>
    <property type="project" value="InterPro"/>
</dbReference>
<dbReference type="HAMAP" id="MF_01382">
    <property type="entry name" value="SecA"/>
    <property type="match status" value="1"/>
</dbReference>
<proteinExistence type="inferred from homology"/>
<dbReference type="Proteomes" id="UP000604046">
    <property type="component" value="Unassembled WGS sequence"/>
</dbReference>
<keyword evidence="15" id="KW-1185">Reference proteome</keyword>
<dbReference type="AlphaFoldDB" id="A0A812LA22"/>
<keyword evidence="9" id="KW-0472">Membrane</keyword>
<dbReference type="InterPro" id="IPR020937">
    <property type="entry name" value="SecA_CS"/>
</dbReference>
<feature type="domain" description="Helicase ATP-binding" evidence="12">
    <location>
        <begin position="288"/>
        <end position="451"/>
    </location>
</feature>
<dbReference type="NCBIfam" id="TIGR00963">
    <property type="entry name" value="secA"/>
    <property type="match status" value="1"/>
</dbReference>
<dbReference type="PROSITE" id="PS51196">
    <property type="entry name" value="SECA_MOTOR_DEAD"/>
    <property type="match status" value="1"/>
</dbReference>
<evidence type="ECO:0000256" key="4">
    <source>
        <dbReference type="ARBA" id="ARBA00022741"/>
    </source>
</evidence>
<dbReference type="FunFam" id="3.90.1440.10:FF:000003">
    <property type="entry name" value="Preprotein translocase SecA subunit"/>
    <property type="match status" value="1"/>
</dbReference>
<keyword evidence="6 10" id="KW-0653">Protein transport</keyword>
<keyword evidence="3 10" id="KW-0813">Transport</keyword>
<dbReference type="Pfam" id="PF01043">
    <property type="entry name" value="SecA_PP_bind"/>
    <property type="match status" value="1"/>
</dbReference>
<dbReference type="CDD" id="cd18803">
    <property type="entry name" value="SF2_C_secA"/>
    <property type="match status" value="1"/>
</dbReference>
<dbReference type="InterPro" id="IPR014001">
    <property type="entry name" value="Helicase_ATP-bd"/>
</dbReference>
<evidence type="ECO:0000313" key="15">
    <source>
        <dbReference type="Proteomes" id="UP000604046"/>
    </source>
</evidence>
<dbReference type="InterPro" id="IPR027417">
    <property type="entry name" value="P-loop_NTPase"/>
</dbReference>
<comment type="subcellular location">
    <subcellularLocation>
        <location evidence="1">Membrane</location>
        <topology evidence="1">Peripheral membrane protein</topology>
    </subcellularLocation>
</comment>
<gene>
    <name evidence="14" type="primary">secA</name>
    <name evidence="14" type="ORF">SNAT2548_LOCUS11272</name>
</gene>
<keyword evidence="8 10" id="KW-0811">Translocation</keyword>
<dbReference type="InterPro" id="IPR014018">
    <property type="entry name" value="SecA_motor_DEAD"/>
</dbReference>
<evidence type="ECO:0000256" key="9">
    <source>
        <dbReference type="ARBA" id="ARBA00023136"/>
    </source>
</evidence>
<comment type="caution">
    <text evidence="14">The sequence shown here is derived from an EMBL/GenBank/DDBJ whole genome shotgun (WGS) entry which is preliminary data.</text>
</comment>
<dbReference type="GO" id="GO:0006886">
    <property type="term" value="P:intracellular protein transport"/>
    <property type="evidence" value="ECO:0007669"/>
    <property type="project" value="InterPro"/>
</dbReference>
<protein>
    <recommendedName>
        <fullName evidence="10">Protein translocase subunit SecA</fullName>
    </recommendedName>
</protein>
<dbReference type="InterPro" id="IPR000185">
    <property type="entry name" value="SecA"/>
</dbReference>
<dbReference type="InterPro" id="IPR011130">
    <property type="entry name" value="SecA_preprotein_X-link_dom"/>
</dbReference>
<feature type="compositionally biased region" description="Basic and acidic residues" evidence="11">
    <location>
        <begin position="60"/>
        <end position="72"/>
    </location>
</feature>
<dbReference type="PROSITE" id="PS01312">
    <property type="entry name" value="SECA"/>
    <property type="match status" value="1"/>
</dbReference>
<evidence type="ECO:0000259" key="12">
    <source>
        <dbReference type="PROSITE" id="PS51192"/>
    </source>
</evidence>
<dbReference type="PRINTS" id="PR00906">
    <property type="entry name" value="SECA"/>
</dbReference>
<dbReference type="GO" id="GO:0006605">
    <property type="term" value="P:protein targeting"/>
    <property type="evidence" value="ECO:0007669"/>
    <property type="project" value="InterPro"/>
</dbReference>
<dbReference type="EMBL" id="CAJNDS010001001">
    <property type="protein sequence ID" value="CAE7243371.1"/>
    <property type="molecule type" value="Genomic_DNA"/>
</dbReference>
<organism evidence="14 15">
    <name type="scientific">Symbiodinium natans</name>
    <dbReference type="NCBI Taxonomy" id="878477"/>
    <lineage>
        <taxon>Eukaryota</taxon>
        <taxon>Sar</taxon>
        <taxon>Alveolata</taxon>
        <taxon>Dinophyceae</taxon>
        <taxon>Suessiales</taxon>
        <taxon>Symbiodiniaceae</taxon>
        <taxon>Symbiodinium</taxon>
    </lineage>
</organism>
<dbReference type="SUPFAM" id="SSF52540">
    <property type="entry name" value="P-loop containing nucleoside triphosphate hydrolases"/>
    <property type="match status" value="2"/>
</dbReference>
<dbReference type="OrthoDB" id="419440at2759"/>
<dbReference type="InterPro" id="IPR011116">
    <property type="entry name" value="SecA_Wing/Scaffold"/>
</dbReference>
<evidence type="ECO:0000259" key="13">
    <source>
        <dbReference type="PROSITE" id="PS51196"/>
    </source>
</evidence>
<sequence>MITPSFSPLLSKLFTVEVHILSRDADLHGEQDESNNASDQKAAERSGSDETPETAASSGERVEKKGKGKVDGDDVPDLRNSAEIANGEVNVPTTFNEMFLFNAAVMGFGDSKWMHIVLERFDAMATNVANTNRIQEECDVLTLLLSGYKQVFLQGCLCVFAAGAHRGVGWLAVGASFPLLLTAAVASKGRQPKTPRRMFGQLADITASFVEEPAEKTRRRLGPLLDAINSLEPQMKEMSLEALQGATAELRRRAQGAELDELLPEAFALVREASERVLGLRHFDVQLLGGIVLHQGGVAEMATGEGKTLVAILAAFLNALPGRGVHVVTTNDYLARRDAAWVGRPLRLLGLTVGVIQADMNPEQKRAAYACDVTYVTNQQLGFDYLRDQMACSPGELRLRSEEPFSCAIVDEADSVLIDEGRTPLVVSTQSTIPSEKYTTALQVASQLVKLTDYTVLEKEKTCVLTEVGELKVSGALKKDDLFDPQDPWAPFIVNSLTAKELYQRDRQYLVRDGKVVVVDEFTGRPVDGRSWSDGLQQAIEAKEGVEIQPEAVVLASISYQCLFRLFKKLSGMTGTAATEVQELESIYNLTVNCIPSNKPCQRLDEEDEVYTSEGGKWRAVTRATCEAHSLGRPVLVGTTSVESSEVLAGYLSREGLTYKLLNAKPENAAREAEIVAAGGLPGAITIATNMAGRGTDIVLGGDGKAMAKLYMKEAFRAAHSGADDENLPDLSELCLPLSDSVQEELAHACSLLVSAAPALELADVERVLLGEALPQADEAMLAVQALKVAYQKAQAQLLEAAGHQGRKVVEAGGLCVLGTERHEARRIDNQLRGRAGRQGDPGSSRFVLSLTDRVFRVFGGDTVRMLTADMGGADDVPMVSPLVSGAIDEAQNQVQSFFFGIRKDVFKYDDVLDQQRQVVYGVRRKALLDSDEGVLDSLRSYCTESMEELVEQLISPSQPLDAWPLERMATKLSAWFTGTLTVAPGDLRAAAGAGGAEGCGALRHWIQQEGLKAIDRKAARIDEDAPRLSRAVFRQVLLMQIDSYWRKHLKYMTFLRNYSKLRSYGQRDPLVEYKLEGYKAFQVMMGKIRRDTVYYLFTFQPRPLQPIPSDRFADRVPPQPESGLVSEVLALLAEAHPPGLLPVTDARLVALFENSGLKPDEERLHWLQSADGVEVLEDAFARAAYIRVGPS</sequence>
<dbReference type="Gene3D" id="3.40.50.300">
    <property type="entry name" value="P-loop containing nucleotide triphosphate hydrolases"/>
    <property type="match status" value="2"/>
</dbReference>
<evidence type="ECO:0000313" key="14">
    <source>
        <dbReference type="EMBL" id="CAE7243371.1"/>
    </source>
</evidence>
<evidence type="ECO:0000256" key="8">
    <source>
        <dbReference type="ARBA" id="ARBA00023010"/>
    </source>
</evidence>
<dbReference type="GO" id="GO:0005524">
    <property type="term" value="F:ATP binding"/>
    <property type="evidence" value="ECO:0007669"/>
    <property type="project" value="UniProtKB-KW"/>
</dbReference>
<accession>A0A812LA22</accession>
<dbReference type="Pfam" id="PF07516">
    <property type="entry name" value="SecA_SW"/>
    <property type="match status" value="1"/>
</dbReference>
<reference evidence="14" key="1">
    <citation type="submission" date="2021-02" db="EMBL/GenBank/DDBJ databases">
        <authorList>
            <person name="Dougan E. K."/>
            <person name="Rhodes N."/>
            <person name="Thang M."/>
            <person name="Chan C."/>
        </authorList>
    </citation>
    <scope>NUCLEOTIDE SEQUENCE</scope>
</reference>
<evidence type="ECO:0000256" key="10">
    <source>
        <dbReference type="RuleBase" id="RU003874"/>
    </source>
</evidence>
<dbReference type="Pfam" id="PF07517">
    <property type="entry name" value="SecA_DEAD"/>
    <property type="match status" value="1"/>
</dbReference>
<evidence type="ECO:0000256" key="2">
    <source>
        <dbReference type="ARBA" id="ARBA00007650"/>
    </source>
</evidence>
<keyword evidence="4 10" id="KW-0547">Nucleotide-binding</keyword>
<dbReference type="InterPro" id="IPR036670">
    <property type="entry name" value="SecA_X-link_sf"/>
</dbReference>
<evidence type="ECO:0000256" key="7">
    <source>
        <dbReference type="ARBA" id="ARBA00022967"/>
    </source>
</evidence>
<keyword evidence="5 10" id="KW-0067">ATP-binding</keyword>
<dbReference type="SUPFAM" id="SSF81886">
    <property type="entry name" value="Helical scaffold and wing domains of SecA"/>
    <property type="match status" value="1"/>
</dbReference>
<dbReference type="InterPro" id="IPR044722">
    <property type="entry name" value="SecA_SF2_C"/>
</dbReference>
<feature type="region of interest" description="Disordered" evidence="11">
    <location>
        <begin position="25"/>
        <end position="81"/>
    </location>
</feature>
<dbReference type="PANTHER" id="PTHR30612:SF0">
    <property type="entry name" value="CHLOROPLAST PROTEIN-TRANSPORTING ATPASE"/>
    <property type="match status" value="1"/>
</dbReference>
<dbReference type="PROSITE" id="PS51192">
    <property type="entry name" value="HELICASE_ATP_BIND_1"/>
    <property type="match status" value="1"/>
</dbReference>
<dbReference type="Pfam" id="PF21090">
    <property type="entry name" value="P-loop_SecA"/>
    <property type="match status" value="1"/>
</dbReference>
<comment type="similarity">
    <text evidence="2 10">Belongs to the SecA family.</text>
</comment>
<dbReference type="Gene3D" id="3.90.1440.10">
    <property type="entry name" value="SecA, preprotein cross-linking domain"/>
    <property type="match status" value="1"/>
</dbReference>
<evidence type="ECO:0000256" key="6">
    <source>
        <dbReference type="ARBA" id="ARBA00022927"/>
    </source>
</evidence>
<dbReference type="PANTHER" id="PTHR30612">
    <property type="entry name" value="SECA INNER MEMBRANE COMPONENT OF SEC PROTEIN SECRETION SYSTEM"/>
    <property type="match status" value="1"/>
</dbReference>
<dbReference type="InterPro" id="IPR011115">
    <property type="entry name" value="SecA_DEAD"/>
</dbReference>
<evidence type="ECO:0000256" key="11">
    <source>
        <dbReference type="SAM" id="MobiDB-lite"/>
    </source>
</evidence>
<dbReference type="SMART" id="SM00957">
    <property type="entry name" value="SecA_DEAD"/>
    <property type="match status" value="1"/>
</dbReference>
<keyword evidence="7" id="KW-1278">Translocase</keyword>
<dbReference type="InterPro" id="IPR036266">
    <property type="entry name" value="SecA_Wing/Scaffold_sf"/>
</dbReference>
<name>A0A812LA22_9DINO</name>
<dbReference type="SUPFAM" id="SSF81767">
    <property type="entry name" value="Pre-protein crosslinking domain of SecA"/>
    <property type="match status" value="1"/>
</dbReference>
<dbReference type="SMART" id="SM00958">
    <property type="entry name" value="SecA_PP_bind"/>
    <property type="match status" value="1"/>
</dbReference>
<feature type="domain" description="SecA family profile" evidence="13">
    <location>
        <begin position="203"/>
        <end position="880"/>
    </location>
</feature>
<dbReference type="Gene3D" id="1.10.3060.10">
    <property type="entry name" value="Helical scaffold and wing domains of SecA"/>
    <property type="match status" value="1"/>
</dbReference>
<dbReference type="CDD" id="cd17928">
    <property type="entry name" value="DEXDc_SecA"/>
    <property type="match status" value="1"/>
</dbReference>
<evidence type="ECO:0000256" key="1">
    <source>
        <dbReference type="ARBA" id="ARBA00004170"/>
    </source>
</evidence>
<evidence type="ECO:0000256" key="5">
    <source>
        <dbReference type="ARBA" id="ARBA00022840"/>
    </source>
</evidence>